<sequence>MDIHAGLERIKSLKRRSTLKVQIDVSNDGNRSKPAAPTSVVSRRRFTISFNSFSAHQEVDEKAKHNKKRHTLKPETMELMHQHDIKRKISTIQRTKMNVQNLLPSSAPSEARREKRAISQWKTLTRELMYCELVSSHTSVCSEGSDPYPARSSVIRQYVLKELISTEDSYSRQLHRITVALLSLPCSVQPVFGAFPRLIRLSRSLLMGLQNEGSVADVFRKLEDEFEIYIRYACSYDGNRTRLLRSSSPQLRNIVDKLVTDHTAGRLELADYMILPIQRIARYCLLLKELKKYTHPMEIEYTKLDVMLKSLTGLALAMNNVQKKSRR</sequence>
<dbReference type="SMART" id="SM00325">
    <property type="entry name" value="RhoGEF"/>
    <property type="match status" value="1"/>
</dbReference>
<dbReference type="InterPro" id="IPR035899">
    <property type="entry name" value="DBL_dom_sf"/>
</dbReference>
<feature type="domain" description="DH" evidence="1">
    <location>
        <begin position="155"/>
        <end position="321"/>
    </location>
</feature>
<accession>A0A8H7UD73</accession>
<evidence type="ECO:0000313" key="2">
    <source>
        <dbReference type="EMBL" id="KAG2175613.1"/>
    </source>
</evidence>
<dbReference type="InterPro" id="IPR000219">
    <property type="entry name" value="DH_dom"/>
</dbReference>
<dbReference type="Proteomes" id="UP000654370">
    <property type="component" value="Unassembled WGS sequence"/>
</dbReference>
<dbReference type="OrthoDB" id="660555at2759"/>
<reference evidence="2" key="1">
    <citation type="submission" date="2020-12" db="EMBL/GenBank/DDBJ databases">
        <title>Metabolic potential, ecology and presence of endohyphal bacteria is reflected in genomic diversity of Mucoromycotina.</title>
        <authorList>
            <person name="Muszewska A."/>
            <person name="Okrasinska A."/>
            <person name="Steczkiewicz K."/>
            <person name="Drgas O."/>
            <person name="Orlowska M."/>
            <person name="Perlinska-Lenart U."/>
            <person name="Aleksandrzak-Piekarczyk T."/>
            <person name="Szatraj K."/>
            <person name="Zielenkiewicz U."/>
            <person name="Pilsyk S."/>
            <person name="Malc E."/>
            <person name="Mieczkowski P."/>
            <person name="Kruszewska J.S."/>
            <person name="Biernat P."/>
            <person name="Pawlowska J."/>
        </authorList>
    </citation>
    <scope>NUCLEOTIDE SEQUENCE</scope>
    <source>
        <strain evidence="2">WA0000067209</strain>
    </source>
</reference>
<protein>
    <recommendedName>
        <fullName evidence="1">DH domain-containing protein</fullName>
    </recommendedName>
</protein>
<dbReference type="SUPFAM" id="SSF48065">
    <property type="entry name" value="DBL homology domain (DH-domain)"/>
    <property type="match status" value="1"/>
</dbReference>
<gene>
    <name evidence="2" type="ORF">INT43_001260</name>
</gene>
<dbReference type="PANTHER" id="PTHR12673:SF159">
    <property type="entry name" value="LD03170P"/>
    <property type="match status" value="1"/>
</dbReference>
<dbReference type="PROSITE" id="PS50010">
    <property type="entry name" value="DH_2"/>
    <property type="match status" value="1"/>
</dbReference>
<dbReference type="GO" id="GO:0005085">
    <property type="term" value="F:guanyl-nucleotide exchange factor activity"/>
    <property type="evidence" value="ECO:0007669"/>
    <property type="project" value="InterPro"/>
</dbReference>
<dbReference type="AlphaFoldDB" id="A0A8H7UD73"/>
<keyword evidence="3" id="KW-1185">Reference proteome</keyword>
<dbReference type="EMBL" id="JAEPQZ010000011">
    <property type="protein sequence ID" value="KAG2175613.1"/>
    <property type="molecule type" value="Genomic_DNA"/>
</dbReference>
<name>A0A8H7UD73_MORIS</name>
<dbReference type="GO" id="GO:0005737">
    <property type="term" value="C:cytoplasm"/>
    <property type="evidence" value="ECO:0007669"/>
    <property type="project" value="TreeGrafter"/>
</dbReference>
<dbReference type="InterPro" id="IPR051092">
    <property type="entry name" value="FYVE_RhoGEF_PH"/>
</dbReference>
<dbReference type="Pfam" id="PF00621">
    <property type="entry name" value="RhoGEF"/>
    <property type="match status" value="1"/>
</dbReference>
<comment type="caution">
    <text evidence="2">The sequence shown here is derived from an EMBL/GenBank/DDBJ whole genome shotgun (WGS) entry which is preliminary data.</text>
</comment>
<dbReference type="PANTHER" id="PTHR12673">
    <property type="entry name" value="FACIOGENITAL DYSPLASIA PROTEIN"/>
    <property type="match status" value="1"/>
</dbReference>
<organism evidence="2 3">
    <name type="scientific">Mortierella isabellina</name>
    <name type="common">Filamentous fungus</name>
    <name type="synonym">Umbelopsis isabellina</name>
    <dbReference type="NCBI Taxonomy" id="91625"/>
    <lineage>
        <taxon>Eukaryota</taxon>
        <taxon>Fungi</taxon>
        <taxon>Fungi incertae sedis</taxon>
        <taxon>Mucoromycota</taxon>
        <taxon>Mucoromycotina</taxon>
        <taxon>Umbelopsidomycetes</taxon>
        <taxon>Umbelopsidales</taxon>
        <taxon>Umbelopsidaceae</taxon>
        <taxon>Umbelopsis</taxon>
    </lineage>
</organism>
<evidence type="ECO:0000313" key="3">
    <source>
        <dbReference type="Proteomes" id="UP000654370"/>
    </source>
</evidence>
<dbReference type="Gene3D" id="1.20.900.10">
    <property type="entry name" value="Dbl homology (DH) domain"/>
    <property type="match status" value="1"/>
</dbReference>
<evidence type="ECO:0000259" key="1">
    <source>
        <dbReference type="PROSITE" id="PS50010"/>
    </source>
</evidence>
<proteinExistence type="predicted"/>